<dbReference type="SUPFAM" id="SSF50129">
    <property type="entry name" value="GroES-like"/>
    <property type="match status" value="1"/>
</dbReference>
<organism evidence="2 3">
    <name type="scientific">Artemia franciscana</name>
    <name type="common">Brine shrimp</name>
    <name type="synonym">Artemia sanfranciscana</name>
    <dbReference type="NCBI Taxonomy" id="6661"/>
    <lineage>
        <taxon>Eukaryota</taxon>
        <taxon>Metazoa</taxon>
        <taxon>Ecdysozoa</taxon>
        <taxon>Arthropoda</taxon>
        <taxon>Crustacea</taxon>
        <taxon>Branchiopoda</taxon>
        <taxon>Anostraca</taxon>
        <taxon>Artemiidae</taxon>
        <taxon>Artemia</taxon>
    </lineage>
</organism>
<dbReference type="PANTHER" id="PTHR11695:SF294">
    <property type="entry name" value="RETICULON-4-INTERACTING PROTEIN 1, MITOCHONDRIAL"/>
    <property type="match status" value="1"/>
</dbReference>
<evidence type="ECO:0000259" key="1">
    <source>
        <dbReference type="SMART" id="SM00829"/>
    </source>
</evidence>
<dbReference type="SMART" id="SM00829">
    <property type="entry name" value="PKS_ER"/>
    <property type="match status" value="1"/>
</dbReference>
<protein>
    <recommendedName>
        <fullName evidence="1">Enoyl reductase (ER) domain-containing protein</fullName>
    </recommendedName>
</protein>
<evidence type="ECO:0000313" key="3">
    <source>
        <dbReference type="Proteomes" id="UP001187531"/>
    </source>
</evidence>
<dbReference type="AlphaFoldDB" id="A0AA88I172"/>
<comment type="caution">
    <text evidence="2">The sequence shown here is derived from an EMBL/GenBank/DDBJ whole genome shotgun (WGS) entry which is preliminary data.</text>
</comment>
<dbReference type="InterPro" id="IPR013154">
    <property type="entry name" value="ADH-like_N"/>
</dbReference>
<sequence>MNQIEFRNRVRSLGCIAYSGLKGVALIDDFPVRSKCRKYEVIVQVRAASVDPVDLRITHGYGRLWRNFLFKKWMLGKKVFPLSLGRDFSGVIAEIGSGVRDLEVGEHVWGATPFWYQVLSGVLVHGGSTPSGCLTVQLAVLAGAEVTITVPSHAVDVISQLEVDQVFVMQDTALFKLIGVVEGGIPLEESPSLGPMPERKLLDRWSELIDSGKIQPVIDRAFPFHNAEAAIHFSSRSNAVGKTVVIMR</sequence>
<dbReference type="PANTHER" id="PTHR11695">
    <property type="entry name" value="ALCOHOL DEHYDROGENASE RELATED"/>
    <property type="match status" value="1"/>
</dbReference>
<accession>A0AA88I172</accession>
<dbReference type="InterPro" id="IPR050700">
    <property type="entry name" value="YIM1/Zinc_Alcohol_DH_Fams"/>
</dbReference>
<dbReference type="GO" id="GO:0005739">
    <property type="term" value="C:mitochondrion"/>
    <property type="evidence" value="ECO:0007669"/>
    <property type="project" value="TreeGrafter"/>
</dbReference>
<evidence type="ECO:0000313" key="2">
    <source>
        <dbReference type="EMBL" id="KAK2718194.1"/>
    </source>
</evidence>
<dbReference type="GO" id="GO:0016491">
    <property type="term" value="F:oxidoreductase activity"/>
    <property type="evidence" value="ECO:0007669"/>
    <property type="project" value="InterPro"/>
</dbReference>
<keyword evidence="3" id="KW-1185">Reference proteome</keyword>
<dbReference type="EMBL" id="JAVRJZ010000009">
    <property type="protein sequence ID" value="KAK2718194.1"/>
    <property type="molecule type" value="Genomic_DNA"/>
</dbReference>
<gene>
    <name evidence="2" type="ORF">QYM36_005497</name>
</gene>
<dbReference type="InterPro" id="IPR011032">
    <property type="entry name" value="GroES-like_sf"/>
</dbReference>
<dbReference type="Pfam" id="PF13602">
    <property type="entry name" value="ADH_zinc_N_2"/>
    <property type="match status" value="1"/>
</dbReference>
<dbReference type="Proteomes" id="UP001187531">
    <property type="component" value="Unassembled WGS sequence"/>
</dbReference>
<proteinExistence type="predicted"/>
<name>A0AA88I172_ARTSF</name>
<dbReference type="Gene3D" id="3.90.180.10">
    <property type="entry name" value="Medium-chain alcohol dehydrogenases, catalytic domain"/>
    <property type="match status" value="2"/>
</dbReference>
<reference evidence="2" key="1">
    <citation type="submission" date="2023-07" db="EMBL/GenBank/DDBJ databases">
        <title>Chromosome-level genome assembly of Artemia franciscana.</title>
        <authorList>
            <person name="Jo E."/>
        </authorList>
    </citation>
    <scope>NUCLEOTIDE SEQUENCE</scope>
    <source>
        <tissue evidence="2">Whole body</tissue>
    </source>
</reference>
<feature type="domain" description="Enoyl reductase (ER)" evidence="1">
    <location>
        <begin position="19"/>
        <end position="245"/>
    </location>
</feature>
<dbReference type="Gene3D" id="3.40.50.720">
    <property type="entry name" value="NAD(P)-binding Rossmann-like Domain"/>
    <property type="match status" value="2"/>
</dbReference>
<dbReference type="InterPro" id="IPR020843">
    <property type="entry name" value="ER"/>
</dbReference>
<dbReference type="Pfam" id="PF08240">
    <property type="entry name" value="ADH_N"/>
    <property type="match status" value="1"/>
</dbReference>